<feature type="region of interest" description="Disordered" evidence="1">
    <location>
        <begin position="27"/>
        <end position="53"/>
    </location>
</feature>
<evidence type="ECO:0000313" key="4">
    <source>
        <dbReference type="EMBL" id="MFC6397464.1"/>
    </source>
</evidence>
<sequence length="296" mass="31213">MADRGWYPDPGGAPGMFRYWDGASWSAQTTTDPVGTPAPGAAEGSGGSGERDRRGPWVVLMVGLLALALLAAGFLWWRNHPGSGLAAEDDNSSTPTISSWDERSSSASPSASEEPTDAGGRPVACPELDPAPAANQPVNGRYFGGGLSYAEIPGWENSNGWGVDWGIDVAGQRNSVTATWVSIAVVGQVSREHFGAPRTAAQQLTSCEATSFYYRGVTGREDLESEAVTIDGHSGWRLRSRITVDGQPVAGDVLDVVVVDTGREGHLAFFVAEAPIDDAARQQLVDDARVSLRVEG</sequence>
<evidence type="ECO:0000256" key="2">
    <source>
        <dbReference type="SAM" id="Phobius"/>
    </source>
</evidence>
<accession>A0ABW1X4R4</accession>
<keyword evidence="2" id="KW-0812">Transmembrane</keyword>
<evidence type="ECO:0000313" key="5">
    <source>
        <dbReference type="Proteomes" id="UP001596266"/>
    </source>
</evidence>
<feature type="region of interest" description="Disordered" evidence="1">
    <location>
        <begin position="83"/>
        <end position="132"/>
    </location>
</feature>
<reference evidence="5" key="1">
    <citation type="journal article" date="2019" name="Int. J. Syst. Evol. Microbiol.">
        <title>The Global Catalogue of Microorganisms (GCM) 10K type strain sequencing project: providing services to taxonomists for standard genome sequencing and annotation.</title>
        <authorList>
            <consortium name="The Broad Institute Genomics Platform"/>
            <consortium name="The Broad Institute Genome Sequencing Center for Infectious Disease"/>
            <person name="Wu L."/>
            <person name="Ma J."/>
        </authorList>
    </citation>
    <scope>NUCLEOTIDE SEQUENCE [LARGE SCALE GENOMIC DNA]</scope>
    <source>
        <strain evidence="5">CGMCC 1.15277</strain>
    </source>
</reference>
<dbReference type="Pfam" id="PF10708">
    <property type="entry name" value="DUF2510"/>
    <property type="match status" value="1"/>
</dbReference>
<feature type="transmembrane region" description="Helical" evidence="2">
    <location>
        <begin position="57"/>
        <end position="77"/>
    </location>
</feature>
<protein>
    <submittedName>
        <fullName evidence="4">DUF2510 domain-containing protein</fullName>
    </submittedName>
</protein>
<comment type="caution">
    <text evidence="4">The sequence shown here is derived from an EMBL/GenBank/DDBJ whole genome shotgun (WGS) entry which is preliminary data.</text>
</comment>
<dbReference type="EMBL" id="JBHSUA010000020">
    <property type="protein sequence ID" value="MFC6397464.1"/>
    <property type="molecule type" value="Genomic_DNA"/>
</dbReference>
<proteinExistence type="predicted"/>
<gene>
    <name evidence="4" type="ORF">ACFP57_10790</name>
</gene>
<keyword evidence="2" id="KW-0472">Membrane</keyword>
<dbReference type="InterPro" id="IPR018929">
    <property type="entry name" value="DUF2510"/>
</dbReference>
<keyword evidence="2" id="KW-1133">Transmembrane helix</keyword>
<name>A0ABW1X4R4_9ACTN</name>
<feature type="domain" description="DUF2510" evidence="3">
    <location>
        <begin position="5"/>
        <end position="37"/>
    </location>
</feature>
<dbReference type="Proteomes" id="UP001596266">
    <property type="component" value="Unassembled WGS sequence"/>
</dbReference>
<keyword evidence="5" id="KW-1185">Reference proteome</keyword>
<organism evidence="4 5">
    <name type="scientific">Luteococcus sanguinis</name>
    <dbReference type="NCBI Taxonomy" id="174038"/>
    <lineage>
        <taxon>Bacteria</taxon>
        <taxon>Bacillati</taxon>
        <taxon>Actinomycetota</taxon>
        <taxon>Actinomycetes</taxon>
        <taxon>Propionibacteriales</taxon>
        <taxon>Propionibacteriaceae</taxon>
        <taxon>Luteococcus</taxon>
    </lineage>
</organism>
<evidence type="ECO:0000259" key="3">
    <source>
        <dbReference type="Pfam" id="PF10708"/>
    </source>
</evidence>
<evidence type="ECO:0000256" key="1">
    <source>
        <dbReference type="SAM" id="MobiDB-lite"/>
    </source>
</evidence>
<dbReference type="RefSeq" id="WP_343885758.1">
    <property type="nucleotide sequence ID" value="NZ_BAAAKI010000010.1"/>
</dbReference>